<feature type="transmembrane region" description="Helical" evidence="1">
    <location>
        <begin position="273"/>
        <end position="302"/>
    </location>
</feature>
<dbReference type="EMBL" id="PVTV01000018">
    <property type="protein sequence ID" value="PRY96336.1"/>
    <property type="molecule type" value="Genomic_DNA"/>
</dbReference>
<feature type="transmembrane region" description="Helical" evidence="1">
    <location>
        <begin position="75"/>
        <end position="102"/>
    </location>
</feature>
<keyword evidence="1" id="KW-1133">Transmembrane helix</keyword>
<sequence>MKRLNLVACATLVICVFNVLVQYLCGGEIRSHILNSDTLFYPALLSDVFAGTGHFSDWSLPAAPYFFPDLVAFTLGYLAGLGADLQLLGVALVQLGLVFIAMRSLAKETSIRRPFFAATFILAVLSYLALANNKPFDFISGGPFVLLLVSVFHFGAFLSTLIFLPLWLKATDALSKPDQRYLKISLLALLSFLATSSDSFFMTQTISPLIVMVLSQFVLKRRKPWRLKVIPLLVALLASVAGFFSNDLLLATITRPSPSLGLAGSEKRLEAMASIFISVITTYPIFILVFLSYIIVVITSAFRFLKSPDNASKLTWLAVFSLLSVLSTVTALALLTNIPEIGARYLLPVFFWPVIVVLLFFTNDVKGWFTPCAVALSIFLMLRLSIDSYHLVQSSQAPVTGYSSDIACIDETLKDTDARHGLAQYWDARYVQTFSKLKISVAQYTVDLQPIDFFTSTKSFRPRYDFAISSRNVNDAWQIPPDALVRKGGEPTLVKRCGSRTVYVFTKNGLKP</sequence>
<feature type="transmembrane region" description="Helical" evidence="1">
    <location>
        <begin position="114"/>
        <end position="132"/>
    </location>
</feature>
<dbReference type="AlphaFoldDB" id="A0A2T0XBL4"/>
<dbReference type="RefSeq" id="WP_106228770.1">
    <property type="nucleotide sequence ID" value="NZ_PVTV01000018.1"/>
</dbReference>
<organism evidence="2 3">
    <name type="scientific">Jezberella montanilacus</name>
    <dbReference type="NCBI Taxonomy" id="323426"/>
    <lineage>
        <taxon>Bacteria</taxon>
        <taxon>Pseudomonadati</taxon>
        <taxon>Pseudomonadota</taxon>
        <taxon>Betaproteobacteria</taxon>
        <taxon>Burkholderiales</taxon>
        <taxon>Alcaligenaceae</taxon>
        <taxon>Jezberella</taxon>
    </lineage>
</organism>
<dbReference type="Proteomes" id="UP000238308">
    <property type="component" value="Unassembled WGS sequence"/>
</dbReference>
<evidence type="ECO:0000313" key="2">
    <source>
        <dbReference type="EMBL" id="PRY96336.1"/>
    </source>
</evidence>
<feature type="transmembrane region" description="Helical" evidence="1">
    <location>
        <begin position="201"/>
        <end position="219"/>
    </location>
</feature>
<comment type="caution">
    <text evidence="2">The sequence shown here is derived from an EMBL/GenBank/DDBJ whole genome shotgun (WGS) entry which is preliminary data.</text>
</comment>
<gene>
    <name evidence="2" type="ORF">BCM14_2958</name>
</gene>
<feature type="transmembrane region" description="Helical" evidence="1">
    <location>
        <begin position="314"/>
        <end position="335"/>
    </location>
</feature>
<name>A0A2T0XBL4_9BURK</name>
<proteinExistence type="predicted"/>
<evidence type="ECO:0008006" key="4">
    <source>
        <dbReference type="Google" id="ProtNLM"/>
    </source>
</evidence>
<feature type="transmembrane region" description="Helical" evidence="1">
    <location>
        <begin position="144"/>
        <end position="168"/>
    </location>
</feature>
<keyword evidence="1" id="KW-0812">Transmembrane</keyword>
<evidence type="ECO:0000313" key="3">
    <source>
        <dbReference type="Proteomes" id="UP000238308"/>
    </source>
</evidence>
<keyword evidence="3" id="KW-1185">Reference proteome</keyword>
<dbReference type="OrthoDB" id="286517at2"/>
<feature type="transmembrane region" description="Helical" evidence="1">
    <location>
        <begin position="368"/>
        <end position="386"/>
    </location>
</feature>
<reference evidence="2 3" key="1">
    <citation type="submission" date="2018-03" db="EMBL/GenBank/DDBJ databases">
        <title>Genomic Encyclopedia of Type Strains, Phase III (KMG-III): the genomes of soil and plant-associated and newly described type strains.</title>
        <authorList>
            <person name="Whitman W."/>
        </authorList>
    </citation>
    <scope>NUCLEOTIDE SEQUENCE [LARGE SCALE GENOMIC DNA]</scope>
    <source>
        <strain evidence="2 3">MWH-P2sevCIIIb</strain>
    </source>
</reference>
<feature type="transmembrane region" description="Helical" evidence="1">
    <location>
        <begin position="341"/>
        <end position="361"/>
    </location>
</feature>
<accession>A0A2T0XBL4</accession>
<evidence type="ECO:0000256" key="1">
    <source>
        <dbReference type="SAM" id="Phobius"/>
    </source>
</evidence>
<feature type="transmembrane region" description="Helical" evidence="1">
    <location>
        <begin position="180"/>
        <end position="195"/>
    </location>
</feature>
<protein>
    <recommendedName>
        <fullName evidence="4">Glycosyltransferase RgtA/B/C/D-like domain-containing protein</fullName>
    </recommendedName>
</protein>
<feature type="transmembrane region" description="Helical" evidence="1">
    <location>
        <begin position="231"/>
        <end position="253"/>
    </location>
</feature>
<keyword evidence="1" id="KW-0472">Membrane</keyword>